<sequence>MDISNFFNIPNVSNTIKHVIRNVRSIQACQNKNIVIFIGREEVGKSTTINSLLGVRFQDSERNQRVLEPVEGSTPQAPMGSDERIGLMCTVFPAVYKDPQEDIYYLDTQGFFGTDKDPDEVAAASILLDAAIKSAASVRIVFLEDFQQFSKGLTAITDTVNLLNRVILTDEAPIYCLFNRYLPSNASARRFYISTEEQQSNMINEELQSLATKLLTAAQANTNRLAQRINHLVQTSQVSLEPSEERQINLSEDVMESIANSQDVTTIMEEFNSVRIAQIINANFQEGRYGNIDPRSEFSINNLKRSIMNLPLVEKENLSFNCCDEGRANFSRNFEEILRNHISPLVRDICFILKYPTSLVEHKIEEQRRELERNQALLTNVNNGIEVDLEEIAQELKNRKASLTSLISELEQNKIRINQDIDRILNADPIILCSYHIPLCVLHPIKYDFPIPYIGIKENTWKSILRYPKKFDLEKFNVTKEQLEDGIEVIYYELKDKNHPLDEFEVFYSNLFTIAGAFIVPSVFPFLYLNQKMKLATIGTVSFYVRYQDKEKESLDKLKNDKSNIDELLSTRKEELKQVSLVITENVKEILTNNINNSENNLRKLDEILNFVQNITERWNARNEEDEVFSTVRDQFSAYNEISKMLYSSSAQNESVRDFENLFERLNNTTSESDDITCIQLINSYIGITTIES</sequence>
<accession>A0ABR2K9J9</accession>
<gene>
    <name evidence="4" type="ORF">M9Y10_038556</name>
</gene>
<feature type="transmembrane region" description="Helical" evidence="2">
    <location>
        <begin position="507"/>
        <end position="529"/>
    </location>
</feature>
<keyword evidence="1" id="KW-0175">Coiled coil</keyword>
<dbReference type="EMBL" id="JAPFFF010000006">
    <property type="protein sequence ID" value="KAK8887508.1"/>
    <property type="molecule type" value="Genomic_DNA"/>
</dbReference>
<dbReference type="InterPro" id="IPR006073">
    <property type="entry name" value="GTP-bd"/>
</dbReference>
<keyword evidence="2" id="KW-1133">Transmembrane helix</keyword>
<evidence type="ECO:0000313" key="5">
    <source>
        <dbReference type="Proteomes" id="UP001470230"/>
    </source>
</evidence>
<evidence type="ECO:0000256" key="2">
    <source>
        <dbReference type="SAM" id="Phobius"/>
    </source>
</evidence>
<evidence type="ECO:0000259" key="3">
    <source>
        <dbReference type="Pfam" id="PF01926"/>
    </source>
</evidence>
<dbReference type="Gene3D" id="3.40.50.300">
    <property type="entry name" value="P-loop containing nucleotide triphosphate hydrolases"/>
    <property type="match status" value="1"/>
</dbReference>
<keyword evidence="2" id="KW-0472">Membrane</keyword>
<dbReference type="Pfam" id="PF01926">
    <property type="entry name" value="MMR_HSR1"/>
    <property type="match status" value="1"/>
</dbReference>
<dbReference type="SUPFAM" id="SSF52540">
    <property type="entry name" value="P-loop containing nucleoside triphosphate hydrolases"/>
    <property type="match status" value="1"/>
</dbReference>
<keyword evidence="2" id="KW-0812">Transmembrane</keyword>
<reference evidence="4 5" key="1">
    <citation type="submission" date="2024-04" db="EMBL/GenBank/DDBJ databases">
        <title>Tritrichomonas musculus Genome.</title>
        <authorList>
            <person name="Alves-Ferreira E."/>
            <person name="Grigg M."/>
            <person name="Lorenzi H."/>
            <person name="Galac M."/>
        </authorList>
    </citation>
    <scope>NUCLEOTIDE SEQUENCE [LARGE SCALE GENOMIC DNA]</scope>
    <source>
        <strain evidence="4 5">EAF2021</strain>
    </source>
</reference>
<feature type="domain" description="G" evidence="3">
    <location>
        <begin position="35"/>
        <end position="159"/>
    </location>
</feature>
<organism evidence="4 5">
    <name type="scientific">Tritrichomonas musculus</name>
    <dbReference type="NCBI Taxonomy" id="1915356"/>
    <lineage>
        <taxon>Eukaryota</taxon>
        <taxon>Metamonada</taxon>
        <taxon>Parabasalia</taxon>
        <taxon>Tritrichomonadida</taxon>
        <taxon>Tritrichomonadidae</taxon>
        <taxon>Tritrichomonas</taxon>
    </lineage>
</organism>
<evidence type="ECO:0000313" key="4">
    <source>
        <dbReference type="EMBL" id="KAK8887508.1"/>
    </source>
</evidence>
<dbReference type="InterPro" id="IPR027417">
    <property type="entry name" value="P-loop_NTPase"/>
</dbReference>
<proteinExistence type="predicted"/>
<feature type="coiled-coil region" evidence="1">
    <location>
        <begin position="393"/>
        <end position="427"/>
    </location>
</feature>
<feature type="coiled-coil region" evidence="1">
    <location>
        <begin position="581"/>
        <end position="615"/>
    </location>
</feature>
<name>A0ABR2K9J9_9EUKA</name>
<evidence type="ECO:0000256" key="1">
    <source>
        <dbReference type="SAM" id="Coils"/>
    </source>
</evidence>
<keyword evidence="5" id="KW-1185">Reference proteome</keyword>
<comment type="caution">
    <text evidence="4">The sequence shown here is derived from an EMBL/GenBank/DDBJ whole genome shotgun (WGS) entry which is preliminary data.</text>
</comment>
<dbReference type="Proteomes" id="UP001470230">
    <property type="component" value="Unassembled WGS sequence"/>
</dbReference>
<protein>
    <recommendedName>
        <fullName evidence="3">G domain-containing protein</fullName>
    </recommendedName>
</protein>